<evidence type="ECO:0000256" key="7">
    <source>
        <dbReference type="SAM" id="Phobius"/>
    </source>
</evidence>
<dbReference type="GO" id="GO:0006813">
    <property type="term" value="P:potassium ion transport"/>
    <property type="evidence" value="ECO:0007669"/>
    <property type="project" value="InterPro"/>
</dbReference>
<dbReference type="OrthoDB" id="9781411at2"/>
<dbReference type="InterPro" id="IPR003148">
    <property type="entry name" value="RCK_N"/>
</dbReference>
<feature type="transmembrane region" description="Helical" evidence="7">
    <location>
        <begin position="188"/>
        <end position="210"/>
    </location>
</feature>
<name>A0A328ZGV3_9BURK</name>
<dbReference type="RefSeq" id="WP_111875878.1">
    <property type="nucleotide sequence ID" value="NZ_CBCSGC010000078.1"/>
</dbReference>
<sequence>MPHSVSLIHTIAVGLGLALALGFLATRLRLPALVGYLLAGVAIGPYTPGFVADGAMASQLAEIGVMLLMFGVGLHFSLGDLLAVRKIALPGAIVQMAVATLLGMGLASWWGWGLGGALVFGLSLSVASTVVLLRALESLGILDSYTGRIAVGWLVVEDLAMVLVLVLLPPLAGWLGGTAAGQVVAGPALWKTLGWTLAQVGGFVAVMLLVGRRVFPWLLWQVARTGSRELFTLCVVAAAVGIAFGSAALFGVSFALGAFFAGMVMRESEFSHRAAQESLPLRDAFAVLFFVSVGMLFDPWVLVQRPFQVLAVVAIIILGKTFAAAALVLAFRYPLNTALTVSASLAQIGEFSFILVGLGASLGMLPPEGASLVLAGALISIALNPVLFRAIAPLQDWLRARSAWARKLEQRDDPLAELPVSTHQRYLARQVVLVGYGRVGRRIAAALSARDIPFVVAEQNREIVESLREAGMAAVAGDAVDPAVLIQAHIARAHMLVIATPDTLDVRQIVETARTLNPAIETVVRSHNEEEAQLLEKEGVGKVFLGEEALAVAMTSHVVAVAGSQERWGTTAPGALDEHHASV</sequence>
<evidence type="ECO:0000259" key="8">
    <source>
        <dbReference type="PROSITE" id="PS51201"/>
    </source>
</evidence>
<protein>
    <submittedName>
        <fullName evidence="9">Kef-type potassium/proton antiporter (CPA2 family)</fullName>
    </submittedName>
</protein>
<dbReference type="InterPro" id="IPR006153">
    <property type="entry name" value="Cation/H_exchanger_TM"/>
</dbReference>
<dbReference type="AlphaFoldDB" id="A0A328ZGV3"/>
<evidence type="ECO:0000313" key="9">
    <source>
        <dbReference type="EMBL" id="RAR85550.1"/>
    </source>
</evidence>
<accession>A0A328ZGV3</accession>
<dbReference type="Gene3D" id="1.20.1530.20">
    <property type="match status" value="1"/>
</dbReference>
<dbReference type="InterPro" id="IPR036291">
    <property type="entry name" value="NAD(P)-bd_dom_sf"/>
</dbReference>
<feature type="transmembrane region" description="Helical" evidence="7">
    <location>
        <begin position="118"/>
        <end position="136"/>
    </location>
</feature>
<keyword evidence="5 7" id="KW-1133">Transmembrane helix</keyword>
<organism evidence="9 10">
    <name type="scientific">Paracidovorax anthurii</name>
    <dbReference type="NCBI Taxonomy" id="78229"/>
    <lineage>
        <taxon>Bacteria</taxon>
        <taxon>Pseudomonadati</taxon>
        <taxon>Pseudomonadota</taxon>
        <taxon>Betaproteobacteria</taxon>
        <taxon>Burkholderiales</taxon>
        <taxon>Comamonadaceae</taxon>
        <taxon>Paracidovorax</taxon>
    </lineage>
</organism>
<feature type="transmembrane region" description="Helical" evidence="7">
    <location>
        <begin position="309"/>
        <end position="333"/>
    </location>
</feature>
<dbReference type="SUPFAM" id="SSF51735">
    <property type="entry name" value="NAD(P)-binding Rossmann-fold domains"/>
    <property type="match status" value="1"/>
</dbReference>
<dbReference type="GO" id="GO:0016020">
    <property type="term" value="C:membrane"/>
    <property type="evidence" value="ECO:0007669"/>
    <property type="project" value="UniProtKB-SubCell"/>
</dbReference>
<evidence type="ECO:0000256" key="4">
    <source>
        <dbReference type="ARBA" id="ARBA00022692"/>
    </source>
</evidence>
<reference evidence="9 10" key="1">
    <citation type="submission" date="2018-06" db="EMBL/GenBank/DDBJ databases">
        <title>Genomic Encyclopedia of Archaeal and Bacterial Type Strains, Phase II (KMG-II): from individual species to whole genera.</title>
        <authorList>
            <person name="Goeker M."/>
        </authorList>
    </citation>
    <scope>NUCLEOTIDE SEQUENCE [LARGE SCALE GENOMIC DNA]</scope>
    <source>
        <strain evidence="9 10">CFPB 3232</strain>
    </source>
</reference>
<keyword evidence="6 7" id="KW-0472">Membrane</keyword>
<feature type="transmembrane region" description="Helical" evidence="7">
    <location>
        <begin position="33"/>
        <end position="51"/>
    </location>
</feature>
<evidence type="ECO:0000256" key="1">
    <source>
        <dbReference type="ARBA" id="ARBA00004141"/>
    </source>
</evidence>
<keyword evidence="3" id="KW-0813">Transport</keyword>
<feature type="transmembrane region" description="Helical" evidence="7">
    <location>
        <begin position="91"/>
        <end position="112"/>
    </location>
</feature>
<keyword evidence="4 7" id="KW-0812">Transmembrane</keyword>
<dbReference type="GO" id="GO:0015297">
    <property type="term" value="F:antiporter activity"/>
    <property type="evidence" value="ECO:0007669"/>
    <property type="project" value="InterPro"/>
</dbReference>
<comment type="caution">
    <text evidence="9">The sequence shown here is derived from an EMBL/GenBank/DDBJ whole genome shotgun (WGS) entry which is preliminary data.</text>
</comment>
<dbReference type="NCBIfam" id="NF007950">
    <property type="entry name" value="PRK10669.1"/>
    <property type="match status" value="1"/>
</dbReference>
<evidence type="ECO:0000256" key="2">
    <source>
        <dbReference type="ARBA" id="ARBA00005551"/>
    </source>
</evidence>
<dbReference type="PANTHER" id="PTHR42751">
    <property type="entry name" value="SODIUM/HYDROGEN EXCHANGER FAMILY/TRKA DOMAIN PROTEIN"/>
    <property type="match status" value="1"/>
</dbReference>
<feature type="domain" description="RCK N-terminal" evidence="8">
    <location>
        <begin position="428"/>
        <end position="550"/>
    </location>
</feature>
<feature type="transmembrane region" description="Helical" evidence="7">
    <location>
        <begin position="6"/>
        <end position="26"/>
    </location>
</feature>
<evidence type="ECO:0000256" key="6">
    <source>
        <dbReference type="ARBA" id="ARBA00023136"/>
    </source>
</evidence>
<dbReference type="InterPro" id="IPR038770">
    <property type="entry name" value="Na+/solute_symporter_sf"/>
</dbReference>
<dbReference type="EMBL" id="QLTA01000004">
    <property type="protein sequence ID" value="RAR85550.1"/>
    <property type="molecule type" value="Genomic_DNA"/>
</dbReference>
<dbReference type="PANTHER" id="PTHR42751:SF1">
    <property type="entry name" value="CATION_PROTON ANTIPORTER YBAL-RELATED"/>
    <property type="match status" value="1"/>
</dbReference>
<feature type="transmembrane region" description="Helical" evidence="7">
    <location>
        <begin position="148"/>
        <end position="168"/>
    </location>
</feature>
<proteinExistence type="inferred from homology"/>
<evidence type="ECO:0000256" key="3">
    <source>
        <dbReference type="ARBA" id="ARBA00022448"/>
    </source>
</evidence>
<dbReference type="Pfam" id="PF00999">
    <property type="entry name" value="Na_H_Exchanger"/>
    <property type="match status" value="1"/>
</dbReference>
<feature type="transmembrane region" description="Helical" evidence="7">
    <location>
        <begin position="345"/>
        <end position="365"/>
    </location>
</feature>
<dbReference type="Pfam" id="PF02254">
    <property type="entry name" value="TrkA_N"/>
    <property type="match status" value="1"/>
</dbReference>
<keyword evidence="10" id="KW-1185">Reference proteome</keyword>
<feature type="transmembrane region" description="Helical" evidence="7">
    <location>
        <begin position="372"/>
        <end position="392"/>
    </location>
</feature>
<dbReference type="Gene3D" id="3.40.50.720">
    <property type="entry name" value="NAD(P)-binding Rossmann-like Domain"/>
    <property type="match status" value="1"/>
</dbReference>
<dbReference type="PROSITE" id="PS51201">
    <property type="entry name" value="RCK_N"/>
    <property type="match status" value="1"/>
</dbReference>
<evidence type="ECO:0000313" key="10">
    <source>
        <dbReference type="Proteomes" id="UP000248856"/>
    </source>
</evidence>
<evidence type="ECO:0000256" key="5">
    <source>
        <dbReference type="ARBA" id="ARBA00022989"/>
    </source>
</evidence>
<gene>
    <name evidence="9" type="ORF">AX018_10043</name>
</gene>
<feature type="transmembrane region" description="Helical" evidence="7">
    <location>
        <begin position="231"/>
        <end position="264"/>
    </location>
</feature>
<comment type="subcellular location">
    <subcellularLocation>
        <location evidence="1">Membrane</location>
        <topology evidence="1">Multi-pass membrane protein</topology>
    </subcellularLocation>
</comment>
<feature type="transmembrane region" description="Helical" evidence="7">
    <location>
        <begin position="284"/>
        <end position="302"/>
    </location>
</feature>
<comment type="similarity">
    <text evidence="2">Belongs to the monovalent cation:proton antiporter 2 (CPA2) transporter (TC 2.A.37) family.</text>
</comment>
<dbReference type="Proteomes" id="UP000248856">
    <property type="component" value="Unassembled WGS sequence"/>
</dbReference>
<dbReference type="GO" id="GO:1902600">
    <property type="term" value="P:proton transmembrane transport"/>
    <property type="evidence" value="ECO:0007669"/>
    <property type="project" value="InterPro"/>
</dbReference>
<feature type="transmembrane region" description="Helical" evidence="7">
    <location>
        <begin position="63"/>
        <end position="84"/>
    </location>
</feature>